<dbReference type="Proteomes" id="UP001652628">
    <property type="component" value="Chromosome 3"/>
</dbReference>
<dbReference type="GeneID" id="108015574"/>
<reference evidence="6" key="1">
    <citation type="submission" date="2025-08" db="UniProtKB">
        <authorList>
            <consortium name="RefSeq"/>
        </authorList>
    </citation>
    <scope>IDENTIFICATION</scope>
</reference>
<gene>
    <name evidence="6" type="primary">Acsx1L</name>
</gene>
<dbReference type="Gene3D" id="3.30.300.30">
    <property type="match status" value="1"/>
</dbReference>
<dbReference type="AlphaFoldDB" id="A0AB40DCR3"/>
<evidence type="ECO:0000256" key="2">
    <source>
        <dbReference type="ARBA" id="ARBA00023140"/>
    </source>
</evidence>
<evidence type="ECO:0000259" key="3">
    <source>
        <dbReference type="Pfam" id="PF00501"/>
    </source>
</evidence>
<dbReference type="PROSITE" id="PS00455">
    <property type="entry name" value="AMP_BINDING"/>
    <property type="match status" value="1"/>
</dbReference>
<dbReference type="InterPro" id="IPR000873">
    <property type="entry name" value="AMP-dep_synth/lig_dom"/>
</dbReference>
<evidence type="ECO:0000256" key="1">
    <source>
        <dbReference type="ARBA" id="ARBA00004275"/>
    </source>
</evidence>
<dbReference type="GO" id="GO:0004467">
    <property type="term" value="F:long-chain fatty acid-CoA ligase activity"/>
    <property type="evidence" value="ECO:0007669"/>
    <property type="project" value="TreeGrafter"/>
</dbReference>
<evidence type="ECO:0000313" key="5">
    <source>
        <dbReference type="Proteomes" id="UP001652628"/>
    </source>
</evidence>
<dbReference type="InterPro" id="IPR042099">
    <property type="entry name" value="ANL_N_sf"/>
</dbReference>
<dbReference type="Pfam" id="PF13193">
    <property type="entry name" value="AMP-binding_C"/>
    <property type="match status" value="1"/>
</dbReference>
<accession>A0AB40DCR3</accession>
<feature type="domain" description="AMP-binding enzyme C-terminal" evidence="4">
    <location>
        <begin position="444"/>
        <end position="520"/>
    </location>
</feature>
<keyword evidence="5" id="KW-1185">Reference proteome</keyword>
<proteinExistence type="predicted"/>
<protein>
    <submittedName>
        <fullName evidence="6">Luciferin 4-monooxygenase</fullName>
    </submittedName>
</protein>
<comment type="subcellular location">
    <subcellularLocation>
        <location evidence="1">Peroxisome</location>
    </subcellularLocation>
</comment>
<dbReference type="CDD" id="cd05911">
    <property type="entry name" value="Firefly_Luc_like"/>
    <property type="match status" value="1"/>
</dbReference>
<sequence>MPYTPANSYDGDQKIWIGEPVTKYFDPDLSIGQIIFQEMRRHPQLVAQISATEKTVLTREELHANSMRVASFIRSEGLLQSDVVGIIGRNTTHMPAVAYACFFNGIAFHSLNNTYDCETIEKIYNITKPRIIFCDGDEFEKVRAATAQLEVKIVTMRNHPSESIRIEEVLATPIEENFRPAELDKGNDQTLAILCSSGTTGTPKAVTITNSRHILAGNYHLTTADVQYSHNTLDWITGLVTTITSGVFSTTRIIADNNFDAAFAMRIIEEYKVTWIVQPPSCMALMINCPEFETSDLSSLRSYFFGGSRAAIEVQKTIRSRLSQDCLQFAYGFTELGAMATINRHFDEKPGSVGRLVNGLRLKIVSEEGVSLGPDEVGELCIMNNQHWPGYYGNEVETRAMRDPKQWYHSGDLGYMDRDGFLYVVDRKKEMLKYQNIMYYPNDIESIISEKPDVVEVCVFGVWSDIFGDEAAAAVVKKLGSDLKAQDVVDYVSSQTDSKYKQLNGGAIIVEDLKRSANGKTNRMANKAHFLQVKDRR</sequence>
<dbReference type="SUPFAM" id="SSF56801">
    <property type="entry name" value="Acetyl-CoA synthetase-like"/>
    <property type="match status" value="1"/>
</dbReference>
<dbReference type="PANTHER" id="PTHR24096">
    <property type="entry name" value="LONG-CHAIN-FATTY-ACID--COA LIGASE"/>
    <property type="match status" value="1"/>
</dbReference>
<evidence type="ECO:0000259" key="4">
    <source>
        <dbReference type="Pfam" id="PF13193"/>
    </source>
</evidence>
<dbReference type="RefSeq" id="XP_065721278.2">
    <property type="nucleotide sequence ID" value="XM_065865206.2"/>
</dbReference>
<dbReference type="Pfam" id="PF00501">
    <property type="entry name" value="AMP-binding"/>
    <property type="match status" value="1"/>
</dbReference>
<dbReference type="InterPro" id="IPR020845">
    <property type="entry name" value="AMP-binding_CS"/>
</dbReference>
<organism evidence="5 6">
    <name type="scientific">Drosophila suzukii</name>
    <name type="common">Spotted-wing drosophila fruit fly</name>
    <dbReference type="NCBI Taxonomy" id="28584"/>
    <lineage>
        <taxon>Eukaryota</taxon>
        <taxon>Metazoa</taxon>
        <taxon>Ecdysozoa</taxon>
        <taxon>Arthropoda</taxon>
        <taxon>Hexapoda</taxon>
        <taxon>Insecta</taxon>
        <taxon>Pterygota</taxon>
        <taxon>Neoptera</taxon>
        <taxon>Endopterygota</taxon>
        <taxon>Diptera</taxon>
        <taxon>Brachycera</taxon>
        <taxon>Muscomorpha</taxon>
        <taxon>Ephydroidea</taxon>
        <taxon>Drosophilidae</taxon>
        <taxon>Drosophila</taxon>
        <taxon>Sophophora</taxon>
    </lineage>
</organism>
<name>A0AB40DCR3_DROSZ</name>
<feature type="domain" description="AMP-dependent synthetase/ligase" evidence="3">
    <location>
        <begin position="37"/>
        <end position="392"/>
    </location>
</feature>
<evidence type="ECO:0000313" key="6">
    <source>
        <dbReference type="RefSeq" id="XP_065721278.2"/>
    </source>
</evidence>
<keyword evidence="2" id="KW-0576">Peroxisome</keyword>
<dbReference type="Gene3D" id="3.40.50.12780">
    <property type="entry name" value="N-terminal domain of ligase-like"/>
    <property type="match status" value="1"/>
</dbReference>
<dbReference type="GO" id="GO:0005777">
    <property type="term" value="C:peroxisome"/>
    <property type="evidence" value="ECO:0007669"/>
    <property type="project" value="UniProtKB-SubCell"/>
</dbReference>
<dbReference type="GO" id="GO:0046949">
    <property type="term" value="P:fatty-acyl-CoA biosynthetic process"/>
    <property type="evidence" value="ECO:0007669"/>
    <property type="project" value="TreeGrafter"/>
</dbReference>
<dbReference type="InterPro" id="IPR045851">
    <property type="entry name" value="AMP-bd_C_sf"/>
</dbReference>
<dbReference type="InterPro" id="IPR025110">
    <property type="entry name" value="AMP-bd_C"/>
</dbReference>
<dbReference type="PANTHER" id="PTHR24096:SF353">
    <property type="entry name" value="GH16244P-RELATED"/>
    <property type="match status" value="1"/>
</dbReference>